<evidence type="ECO:0000256" key="2">
    <source>
        <dbReference type="ARBA" id="ARBA00022741"/>
    </source>
</evidence>
<dbReference type="RefSeq" id="WP_061605426.1">
    <property type="nucleotide sequence ID" value="NZ_JEMA01000149.1"/>
</dbReference>
<gene>
    <name evidence="6" type="ORF">BE15_10060</name>
</gene>
<name>A0A150R1B1_SORCE</name>
<keyword evidence="4" id="KW-0342">GTP-binding</keyword>
<dbReference type="InterPro" id="IPR052040">
    <property type="entry name" value="GTPase/Isobutyryl-CoA_mutase"/>
</dbReference>
<dbReference type="InterPro" id="IPR027417">
    <property type="entry name" value="P-loop_NTPase"/>
</dbReference>
<evidence type="ECO:0000256" key="4">
    <source>
        <dbReference type="ARBA" id="ARBA00023134"/>
    </source>
</evidence>
<evidence type="ECO:0000256" key="3">
    <source>
        <dbReference type="ARBA" id="ARBA00022801"/>
    </source>
</evidence>
<evidence type="ECO:0000256" key="5">
    <source>
        <dbReference type="ARBA" id="ARBA00023186"/>
    </source>
</evidence>
<evidence type="ECO:0000313" key="6">
    <source>
        <dbReference type="EMBL" id="KYF74037.1"/>
    </source>
</evidence>
<dbReference type="CDD" id="cd03114">
    <property type="entry name" value="MMAA-like"/>
    <property type="match status" value="1"/>
</dbReference>
<reference evidence="6 7" key="1">
    <citation type="submission" date="2014-02" db="EMBL/GenBank/DDBJ databases">
        <title>The small core and large imbalanced accessory genome model reveals a collaborative survival strategy of Sorangium cellulosum strains in nature.</title>
        <authorList>
            <person name="Han K."/>
            <person name="Peng R."/>
            <person name="Blom J."/>
            <person name="Li Y.-Z."/>
        </authorList>
    </citation>
    <scope>NUCLEOTIDE SEQUENCE [LARGE SCALE GENOMIC DNA]</scope>
    <source>
        <strain evidence="6 7">So0008-312</strain>
    </source>
</reference>
<dbReference type="GO" id="GO:0003924">
    <property type="term" value="F:GTPase activity"/>
    <property type="evidence" value="ECO:0007669"/>
    <property type="project" value="InterPro"/>
</dbReference>
<organism evidence="6 7">
    <name type="scientific">Sorangium cellulosum</name>
    <name type="common">Polyangium cellulosum</name>
    <dbReference type="NCBI Taxonomy" id="56"/>
    <lineage>
        <taxon>Bacteria</taxon>
        <taxon>Pseudomonadati</taxon>
        <taxon>Myxococcota</taxon>
        <taxon>Polyangia</taxon>
        <taxon>Polyangiales</taxon>
        <taxon>Polyangiaceae</taxon>
        <taxon>Sorangium</taxon>
    </lineage>
</organism>
<keyword evidence="2" id="KW-0547">Nucleotide-binding</keyword>
<accession>A0A150R1B1</accession>
<dbReference type="EMBL" id="JEMA01000149">
    <property type="protein sequence ID" value="KYF74037.1"/>
    <property type="molecule type" value="Genomic_DNA"/>
</dbReference>
<keyword evidence="3" id="KW-0378">Hydrolase</keyword>
<proteinExistence type="inferred from homology"/>
<keyword evidence="5" id="KW-0143">Chaperone</keyword>
<dbReference type="AlphaFoldDB" id="A0A150R1B1"/>
<evidence type="ECO:0000256" key="1">
    <source>
        <dbReference type="ARBA" id="ARBA00009625"/>
    </source>
</evidence>
<comment type="caution">
    <text evidence="6">The sequence shown here is derived from an EMBL/GenBank/DDBJ whole genome shotgun (WGS) entry which is preliminary data.</text>
</comment>
<dbReference type="PANTHER" id="PTHR43087">
    <property type="entry name" value="LYSINE/ARGININE/ORNITHINE TRANSPORT SYSTEM KINASE"/>
    <property type="match status" value="1"/>
</dbReference>
<dbReference type="SUPFAM" id="SSF52540">
    <property type="entry name" value="P-loop containing nucleoside triphosphate hydrolases"/>
    <property type="match status" value="1"/>
</dbReference>
<dbReference type="Pfam" id="PF03308">
    <property type="entry name" value="MeaB"/>
    <property type="match status" value="1"/>
</dbReference>
<sequence>MHPLAEKVLARDTRATARACRLADDRAGDHAAILKDLFPHTGRAWILGVTGNPGAGKSTLTDRLIGAFRKQDRRVAVVAVDPTSPFTGGAILGDRIRMQAHFGDPDVFIRSLATRGALGGLSRSAMDVARVLDAWGADVILVETVGVGQDELEITRMAHTTLVVAAPGMGDEVQAIKAGILECADVFAVNKADRDGADTAVRDLELMIALGGEVAKASGRARGHSAAALHARAAGAAAPLGGPSEGPWVPAIVRTVATRNEGVASLVEQLEGHRAWLFGTEAGAARREERLREAMHVQLRDALTDAAVVVLGPALEAAVHAVARREIDPYTASERLVEAFRAGAITPGAGA</sequence>
<dbReference type="InterPro" id="IPR005129">
    <property type="entry name" value="GTPase_ArgK"/>
</dbReference>
<evidence type="ECO:0000313" key="7">
    <source>
        <dbReference type="Proteomes" id="UP000075260"/>
    </source>
</evidence>
<dbReference type="GO" id="GO:0005525">
    <property type="term" value="F:GTP binding"/>
    <property type="evidence" value="ECO:0007669"/>
    <property type="project" value="UniProtKB-KW"/>
</dbReference>
<protein>
    <submittedName>
        <fullName evidence="6">GTPase</fullName>
    </submittedName>
</protein>
<dbReference type="NCBIfam" id="TIGR00750">
    <property type="entry name" value="lao"/>
    <property type="match status" value="1"/>
</dbReference>
<dbReference type="Proteomes" id="UP000075260">
    <property type="component" value="Unassembled WGS sequence"/>
</dbReference>
<dbReference type="PANTHER" id="PTHR43087:SF1">
    <property type="entry name" value="LAO_AO TRANSPORT SYSTEM ATPASE"/>
    <property type="match status" value="1"/>
</dbReference>
<comment type="similarity">
    <text evidence="1">Belongs to the SIMIBI class G3E GTPase family. ArgK/MeaB subfamily.</text>
</comment>
<dbReference type="OrthoDB" id="9778292at2"/>
<dbReference type="Gene3D" id="3.40.50.300">
    <property type="entry name" value="P-loop containing nucleotide triphosphate hydrolases"/>
    <property type="match status" value="1"/>
</dbReference>